<dbReference type="Proteomes" id="UP000028524">
    <property type="component" value="Unassembled WGS sequence"/>
</dbReference>
<feature type="region of interest" description="Disordered" evidence="1">
    <location>
        <begin position="326"/>
        <end position="366"/>
    </location>
</feature>
<feature type="compositionally biased region" description="Basic and acidic residues" evidence="1">
    <location>
        <begin position="343"/>
        <end position="354"/>
    </location>
</feature>
<dbReference type="STRING" id="1283841.A0A084QS08"/>
<gene>
    <name evidence="2" type="ORF">S40285_05321</name>
</gene>
<proteinExistence type="predicted"/>
<organism evidence="2 3">
    <name type="scientific">Stachybotrys chlorohalonatus (strain IBT 40285)</name>
    <dbReference type="NCBI Taxonomy" id="1283841"/>
    <lineage>
        <taxon>Eukaryota</taxon>
        <taxon>Fungi</taxon>
        <taxon>Dikarya</taxon>
        <taxon>Ascomycota</taxon>
        <taxon>Pezizomycotina</taxon>
        <taxon>Sordariomycetes</taxon>
        <taxon>Hypocreomycetidae</taxon>
        <taxon>Hypocreales</taxon>
        <taxon>Stachybotryaceae</taxon>
        <taxon>Stachybotrys</taxon>
    </lineage>
</organism>
<feature type="compositionally biased region" description="Basic and acidic residues" evidence="1">
    <location>
        <begin position="149"/>
        <end position="193"/>
    </location>
</feature>
<feature type="compositionally biased region" description="Acidic residues" evidence="1">
    <location>
        <begin position="237"/>
        <end position="247"/>
    </location>
</feature>
<protein>
    <recommendedName>
        <fullName evidence="4">Pre-mRNA-splicing factor 38B</fullName>
    </recommendedName>
</protein>
<dbReference type="InParanoid" id="A0A084QS08"/>
<dbReference type="EMBL" id="KL660395">
    <property type="protein sequence ID" value="KFA66743.1"/>
    <property type="molecule type" value="Genomic_DNA"/>
</dbReference>
<dbReference type="OMA" id="ETDNHNT"/>
<feature type="compositionally biased region" description="Basic residues" evidence="1">
    <location>
        <begin position="194"/>
        <end position="223"/>
    </location>
</feature>
<dbReference type="HOGENOM" id="CLU_038073_1_0_1"/>
<dbReference type="PANTHER" id="PTHR40132">
    <property type="entry name" value="PRE-MRNA-SPLICING FACTOR 38B"/>
    <property type="match status" value="1"/>
</dbReference>
<keyword evidence="3" id="KW-1185">Reference proteome</keyword>
<dbReference type="PANTHER" id="PTHR40132:SF1">
    <property type="entry name" value="PRE-MRNA-SPLICING FACTOR 38B"/>
    <property type="match status" value="1"/>
</dbReference>
<evidence type="ECO:0000313" key="2">
    <source>
        <dbReference type="EMBL" id="KFA66743.1"/>
    </source>
</evidence>
<accession>A0A084QS08</accession>
<sequence length="366" mass="41551">MSNDDILTDDYVAGLLAQEAKDCSIKYSAMGLEAFRRDKKPDNMPKPNTRFLRHIIKDTDSHNQALLAKEAAEARARLAQLNEAEDTKRQRRNPSAHDIRKRQLGDIGSILSGRKRRKAGEDEPMAGTSGRRATRKTADDKSQTGAKSPSREDRGHRRRDSAEREHSKRSSRTDGKGSRRRTEGNTDNHSTEQRRHRHEERRRHRSSSPQSRRRSKSPRRRAQSRRERSPLQSTGEDMAEVDSDPLEDFIGPAPPPKYRGRGTLGGAAGIDRRFSESYDPKADVQMDDEGVGDWDDAVEAFRDRQKLKTHQEERLKAAGFATEQIQKVQRGGDAAEPSFKWSKAGERREWDRSKFAGPSGIFSVQE</sequence>
<evidence type="ECO:0008006" key="4">
    <source>
        <dbReference type="Google" id="ProtNLM"/>
    </source>
</evidence>
<feature type="region of interest" description="Disordered" evidence="1">
    <location>
        <begin position="79"/>
        <end position="290"/>
    </location>
</feature>
<dbReference type="OrthoDB" id="2431475at2759"/>
<evidence type="ECO:0000256" key="1">
    <source>
        <dbReference type="SAM" id="MobiDB-lite"/>
    </source>
</evidence>
<evidence type="ECO:0000313" key="3">
    <source>
        <dbReference type="Proteomes" id="UP000028524"/>
    </source>
</evidence>
<feature type="compositionally biased region" description="Basic and acidic residues" evidence="1">
    <location>
        <begin position="95"/>
        <end position="104"/>
    </location>
</feature>
<dbReference type="AlphaFoldDB" id="A0A084QS08"/>
<name>A0A084QS08_STAC4</name>
<reference evidence="2 3" key="1">
    <citation type="journal article" date="2014" name="BMC Genomics">
        <title>Comparative genome sequencing reveals chemotype-specific gene clusters in the toxigenic black mold Stachybotrys.</title>
        <authorList>
            <person name="Semeiks J."/>
            <person name="Borek D."/>
            <person name="Otwinowski Z."/>
            <person name="Grishin N.V."/>
        </authorList>
    </citation>
    <scope>NUCLEOTIDE SEQUENCE [LARGE SCALE GENOMIC DNA]</scope>
    <source>
        <strain evidence="2 3">IBT 40285</strain>
    </source>
</reference>
<feature type="compositionally biased region" description="Basic and acidic residues" evidence="1">
    <location>
        <begin position="270"/>
        <end position="284"/>
    </location>
</feature>